<keyword evidence="1" id="KW-0677">Repeat</keyword>
<protein>
    <recommendedName>
        <fullName evidence="4">WW domain-containing protein</fullName>
    </recommendedName>
</protein>
<evidence type="ECO:0000259" key="4">
    <source>
        <dbReference type="PROSITE" id="PS50020"/>
    </source>
</evidence>
<dbReference type="AlphaFoldDB" id="A0A813H8Z6"/>
<dbReference type="Proteomes" id="UP000654075">
    <property type="component" value="Unassembled WGS sequence"/>
</dbReference>
<evidence type="ECO:0000313" key="6">
    <source>
        <dbReference type="Proteomes" id="UP000654075"/>
    </source>
</evidence>
<dbReference type="SUPFAM" id="SSF81698">
    <property type="entry name" value="FF domain"/>
    <property type="match status" value="2"/>
</dbReference>
<dbReference type="Gene3D" id="1.10.10.440">
    <property type="entry name" value="FF domain"/>
    <property type="match status" value="2"/>
</dbReference>
<feature type="domain" description="WW" evidence="4">
    <location>
        <begin position="66"/>
        <end position="95"/>
    </location>
</feature>
<dbReference type="InterPro" id="IPR002713">
    <property type="entry name" value="FF_domain"/>
</dbReference>
<dbReference type="PROSITE" id="PS50020">
    <property type="entry name" value="WW_DOMAIN_2"/>
    <property type="match status" value="2"/>
</dbReference>
<accession>A0A813H8Z6</accession>
<evidence type="ECO:0000313" key="5">
    <source>
        <dbReference type="EMBL" id="CAE8634124.1"/>
    </source>
</evidence>
<dbReference type="GO" id="GO:0003712">
    <property type="term" value="F:transcription coregulator activity"/>
    <property type="evidence" value="ECO:0007669"/>
    <property type="project" value="TreeGrafter"/>
</dbReference>
<evidence type="ECO:0000256" key="2">
    <source>
        <dbReference type="SAM" id="Coils"/>
    </source>
</evidence>
<feature type="coiled-coil region" evidence="2">
    <location>
        <begin position="357"/>
        <end position="395"/>
    </location>
</feature>
<feature type="region of interest" description="Disordered" evidence="3">
    <location>
        <begin position="321"/>
        <end position="352"/>
    </location>
</feature>
<dbReference type="Gene3D" id="2.20.70.10">
    <property type="match status" value="2"/>
</dbReference>
<keyword evidence="6" id="KW-1185">Reference proteome</keyword>
<dbReference type="PANTHER" id="PTHR15377">
    <property type="entry name" value="TRANSCRIPTION ELONGATION REGULATOR 1"/>
    <property type="match status" value="1"/>
</dbReference>
<dbReference type="OrthoDB" id="187617at2759"/>
<dbReference type="EMBL" id="CAJNNV010030914">
    <property type="protein sequence ID" value="CAE8634124.1"/>
    <property type="molecule type" value="Genomic_DNA"/>
</dbReference>
<proteinExistence type="predicted"/>
<dbReference type="OMA" id="SWEYVEG"/>
<feature type="domain" description="WW" evidence="4">
    <location>
        <begin position="1"/>
        <end position="30"/>
    </location>
</feature>
<organism evidence="5 6">
    <name type="scientific">Polarella glacialis</name>
    <name type="common">Dinoflagellate</name>
    <dbReference type="NCBI Taxonomy" id="89957"/>
    <lineage>
        <taxon>Eukaryota</taxon>
        <taxon>Sar</taxon>
        <taxon>Alveolata</taxon>
        <taxon>Dinophyceae</taxon>
        <taxon>Suessiales</taxon>
        <taxon>Suessiaceae</taxon>
        <taxon>Polarella</taxon>
    </lineage>
</organism>
<keyword evidence="2" id="KW-0175">Coiled coil</keyword>
<dbReference type="SUPFAM" id="SSF51045">
    <property type="entry name" value="WW domain"/>
    <property type="match status" value="2"/>
</dbReference>
<feature type="non-terminal residue" evidence="5">
    <location>
        <position position="1"/>
    </location>
</feature>
<reference evidence="5" key="1">
    <citation type="submission" date="2021-02" db="EMBL/GenBank/DDBJ databases">
        <authorList>
            <person name="Dougan E. K."/>
            <person name="Rhodes N."/>
            <person name="Thang M."/>
            <person name="Chan C."/>
        </authorList>
    </citation>
    <scope>NUCLEOTIDE SEQUENCE</scope>
</reference>
<evidence type="ECO:0000256" key="1">
    <source>
        <dbReference type="ARBA" id="ARBA00022737"/>
    </source>
</evidence>
<dbReference type="PROSITE" id="PS01159">
    <property type="entry name" value="WW_DOMAIN_1"/>
    <property type="match status" value="1"/>
</dbReference>
<dbReference type="GO" id="GO:0070063">
    <property type="term" value="F:RNA polymerase binding"/>
    <property type="evidence" value="ECO:0007669"/>
    <property type="project" value="InterPro"/>
</dbReference>
<dbReference type="SMART" id="SM00456">
    <property type="entry name" value="WW"/>
    <property type="match status" value="2"/>
</dbReference>
<gene>
    <name evidence="5" type="ORF">PGLA1383_LOCUS49797</name>
</gene>
<name>A0A813H8Z6_POLGL</name>
<sequence length="594" mass="68898">VHWDVHKSPEGVPYFFCKKTGESRWEIPCGSLDIVTEAAAPAAGPPQDSIKDRIGEPESWESIGRTGWLRVETEKGFTYFFHKKKKLTAWTCPPEIAREVAELDGVLGAAEPEAPEKGGADTEDMAAQIAAQIAAQEEEEAAEAEPAKPTKAERAELREKQVAMEQLVAREKEKLRNFKQLLLEKGVKPFDKYEKWLPKLMHDSRFTAVTGQKERKLLFDALAKKIDKERQKVQAATKRSGREAFKELLTKAQESGVLKERTAEKALQVMERRFEDDDRWDAVPEKDRERMVTELWEEVSKREQKEREEAQSGFKTMVLEAIKGREDDPPSLSRLRSRLQDDPRWEPVESSERERMYDRIVRELEDAKRKRKRKASQVEQEAEEARKSRKLTEGEERIISFFSEKFKNPFTMEWGEVQDQCKDSAQLKNCGLKEEEQVRAWLEYRQKSTDARRETWVHILTNAGFDVVGPELEFEQVVQRAFDAKTAKAFNGMPEEVLIKAWEEWRVHAYDLAVEDCQKWLRTCEHLRGCEQIDPTGGDDFDLLLKRLEATDVRFSRLRGRPEEQTRLVAGRLKELRDMRVRARTGLEETEEAE</sequence>
<dbReference type="CDD" id="cd00201">
    <property type="entry name" value="WW"/>
    <property type="match status" value="1"/>
</dbReference>
<evidence type="ECO:0000256" key="3">
    <source>
        <dbReference type="SAM" id="MobiDB-lite"/>
    </source>
</evidence>
<feature type="compositionally biased region" description="Basic and acidic residues" evidence="3">
    <location>
        <begin position="338"/>
        <end position="352"/>
    </location>
</feature>
<dbReference type="InterPro" id="IPR045148">
    <property type="entry name" value="TCRG1-like"/>
</dbReference>
<dbReference type="PANTHER" id="PTHR15377:SF3">
    <property type="entry name" value="WW DOMAIN-CONTAINING PROTEIN"/>
    <property type="match status" value="1"/>
</dbReference>
<dbReference type="InterPro" id="IPR001202">
    <property type="entry name" value="WW_dom"/>
</dbReference>
<dbReference type="GO" id="GO:0005634">
    <property type="term" value="C:nucleus"/>
    <property type="evidence" value="ECO:0007669"/>
    <property type="project" value="TreeGrafter"/>
</dbReference>
<dbReference type="InterPro" id="IPR036020">
    <property type="entry name" value="WW_dom_sf"/>
</dbReference>
<dbReference type="InterPro" id="IPR036517">
    <property type="entry name" value="FF_domain_sf"/>
</dbReference>
<dbReference type="SMART" id="SM00441">
    <property type="entry name" value="FF"/>
    <property type="match status" value="2"/>
</dbReference>
<comment type="caution">
    <text evidence="5">The sequence shown here is derived from an EMBL/GenBank/DDBJ whole genome shotgun (WGS) entry which is preliminary data.</text>
</comment>
<dbReference type="Pfam" id="PF01846">
    <property type="entry name" value="FF"/>
    <property type="match status" value="1"/>
</dbReference>